<feature type="transmembrane region" description="Helical" evidence="1">
    <location>
        <begin position="21"/>
        <end position="45"/>
    </location>
</feature>
<keyword evidence="1" id="KW-1133">Transmembrane helix</keyword>
<protein>
    <recommendedName>
        <fullName evidence="2">DUF7144 domain-containing protein</fullName>
    </recommendedName>
</protein>
<organism evidence="3">
    <name type="scientific">Streptomyces sp. NBC_00180</name>
    <dbReference type="NCBI Taxonomy" id="2903632"/>
    <lineage>
        <taxon>Bacteria</taxon>
        <taxon>Bacillati</taxon>
        <taxon>Actinomycetota</taxon>
        <taxon>Actinomycetes</taxon>
        <taxon>Kitasatosporales</taxon>
        <taxon>Streptomycetaceae</taxon>
        <taxon>Streptomyces</taxon>
    </lineage>
</organism>
<keyword evidence="1" id="KW-0472">Membrane</keyword>
<feature type="domain" description="DUF7144" evidence="2">
    <location>
        <begin position="21"/>
        <end position="137"/>
    </location>
</feature>
<accession>A0AAU1I5U7</accession>
<feature type="transmembrane region" description="Helical" evidence="1">
    <location>
        <begin position="67"/>
        <end position="88"/>
    </location>
</feature>
<dbReference type="EMBL" id="CP108140">
    <property type="protein sequence ID" value="WTP90179.1"/>
    <property type="molecule type" value="Genomic_DNA"/>
</dbReference>
<dbReference type="InterPro" id="IPR055568">
    <property type="entry name" value="DUF7144"/>
</dbReference>
<evidence type="ECO:0000259" key="2">
    <source>
        <dbReference type="Pfam" id="PF23636"/>
    </source>
</evidence>
<sequence length="145" mass="15906">MQPEPPAVEDRAKPPLEQSQWVAFAGILLFLSGLFGITNGFVALLDHGYHETTYEHGQRLLIFDYDAWGWIWIIVGMVQILAGVGVLVGSRAARLSGIVPASACLVGQLMFLYAFPWWSVVTMALSVLVTFGLVAEPRHVPGIRV</sequence>
<evidence type="ECO:0000256" key="1">
    <source>
        <dbReference type="SAM" id="Phobius"/>
    </source>
</evidence>
<proteinExistence type="predicted"/>
<dbReference type="AlphaFoldDB" id="A0AAU1I5U7"/>
<keyword evidence="1" id="KW-0812">Transmembrane</keyword>
<reference evidence="3" key="1">
    <citation type="submission" date="2022-10" db="EMBL/GenBank/DDBJ databases">
        <title>The complete genomes of actinobacterial strains from the NBC collection.</title>
        <authorList>
            <person name="Joergensen T.S."/>
            <person name="Alvarez Arevalo M."/>
            <person name="Sterndorff E.B."/>
            <person name="Faurdal D."/>
            <person name="Vuksanovic O."/>
            <person name="Mourched A.-S."/>
            <person name="Charusanti P."/>
            <person name="Shaw S."/>
            <person name="Blin K."/>
            <person name="Weber T."/>
        </authorList>
    </citation>
    <scope>NUCLEOTIDE SEQUENCE</scope>
    <source>
        <strain evidence="3">NBC 00180</strain>
    </source>
</reference>
<evidence type="ECO:0000313" key="3">
    <source>
        <dbReference type="EMBL" id="WTP90179.1"/>
    </source>
</evidence>
<name>A0AAU1I5U7_9ACTN</name>
<dbReference type="Pfam" id="PF23636">
    <property type="entry name" value="DUF7144"/>
    <property type="match status" value="1"/>
</dbReference>
<gene>
    <name evidence="3" type="ORF">OG477_34635</name>
</gene>
<feature type="transmembrane region" description="Helical" evidence="1">
    <location>
        <begin position="117"/>
        <end position="135"/>
    </location>
</feature>